<keyword evidence="4" id="KW-1017">Isopeptide bond</keyword>
<evidence type="ECO:0000256" key="8">
    <source>
        <dbReference type="ARBA" id="ARBA00023242"/>
    </source>
</evidence>
<feature type="compositionally biased region" description="Polar residues" evidence="13">
    <location>
        <begin position="1089"/>
        <end position="1098"/>
    </location>
</feature>
<evidence type="ECO:0000256" key="2">
    <source>
        <dbReference type="ARBA" id="ARBA00022481"/>
    </source>
</evidence>
<feature type="compositionally biased region" description="Polar residues" evidence="13">
    <location>
        <begin position="196"/>
        <end position="210"/>
    </location>
</feature>
<evidence type="ECO:0000256" key="1">
    <source>
        <dbReference type="ARBA" id="ARBA00004324"/>
    </source>
</evidence>
<feature type="compositionally biased region" description="Polar residues" evidence="13">
    <location>
        <begin position="577"/>
        <end position="600"/>
    </location>
</feature>
<evidence type="ECO:0000256" key="5">
    <source>
        <dbReference type="ARBA" id="ARBA00022843"/>
    </source>
</evidence>
<feature type="region of interest" description="Disordered" evidence="13">
    <location>
        <begin position="994"/>
        <end position="1020"/>
    </location>
</feature>
<keyword evidence="16" id="KW-1185">Reference proteome</keyword>
<evidence type="ECO:0000256" key="13">
    <source>
        <dbReference type="SAM" id="MobiDB-lite"/>
    </source>
</evidence>
<feature type="region of interest" description="Disordered" evidence="13">
    <location>
        <begin position="528"/>
        <end position="600"/>
    </location>
</feature>
<feature type="region of interest" description="Disordered" evidence="13">
    <location>
        <begin position="1085"/>
        <end position="1107"/>
    </location>
</feature>
<dbReference type="InterPro" id="IPR058903">
    <property type="entry name" value="Spectrin_YLPM1-like"/>
</dbReference>
<organism evidence="15 16">
    <name type="scientific">Anopheles melas</name>
    <dbReference type="NCBI Taxonomy" id="34690"/>
    <lineage>
        <taxon>Eukaryota</taxon>
        <taxon>Metazoa</taxon>
        <taxon>Ecdysozoa</taxon>
        <taxon>Arthropoda</taxon>
        <taxon>Hexapoda</taxon>
        <taxon>Insecta</taxon>
        <taxon>Pterygota</taxon>
        <taxon>Neoptera</taxon>
        <taxon>Endopterygota</taxon>
        <taxon>Diptera</taxon>
        <taxon>Nematocera</taxon>
        <taxon>Culicoidea</taxon>
        <taxon>Culicidae</taxon>
        <taxon>Anophelinae</taxon>
        <taxon>Anopheles</taxon>
    </lineage>
</organism>
<comment type="function">
    <text evidence="9">Plays a role in the reduction of telomerase activity during differentiation of embryonic stem cells by binding to the core promoter of TERT and controlling its down-regulation.</text>
</comment>
<feature type="compositionally biased region" description="Pro residues" evidence="13">
    <location>
        <begin position="212"/>
        <end position="240"/>
    </location>
</feature>
<protein>
    <recommendedName>
        <fullName evidence="11">YLP motif-containing protein 1</fullName>
    </recommendedName>
    <alternativeName>
        <fullName evidence="12">Nuclear protein ZAP3</fullName>
    </alternativeName>
</protein>
<feature type="compositionally biased region" description="Polar residues" evidence="13">
    <location>
        <begin position="244"/>
        <end position="256"/>
    </location>
</feature>
<evidence type="ECO:0000256" key="4">
    <source>
        <dbReference type="ARBA" id="ARBA00022499"/>
    </source>
</evidence>
<keyword evidence="2" id="KW-0488">Methylation</keyword>
<feature type="compositionally biased region" description="Pro residues" evidence="13">
    <location>
        <begin position="1"/>
        <end position="15"/>
    </location>
</feature>
<keyword evidence="7" id="KW-0804">Transcription</keyword>
<feature type="compositionally biased region" description="Basic and acidic residues" evidence="13">
    <location>
        <begin position="328"/>
        <end position="337"/>
    </location>
</feature>
<feature type="region of interest" description="Disordered" evidence="13">
    <location>
        <begin position="121"/>
        <end position="143"/>
    </location>
</feature>
<keyword evidence="6" id="KW-0805">Transcription regulation</keyword>
<feature type="compositionally biased region" description="Low complexity" evidence="13">
    <location>
        <begin position="656"/>
        <end position="693"/>
    </location>
</feature>
<dbReference type="PANTHER" id="PTHR13413">
    <property type="entry name" value="YLP MOTIF CONTAINING PROTEIN NUCLEAR PROTEIN ZAP"/>
    <property type="match status" value="1"/>
</dbReference>
<feature type="compositionally biased region" description="Polar residues" evidence="13">
    <location>
        <begin position="547"/>
        <end position="566"/>
    </location>
</feature>
<dbReference type="VEuPathDB" id="VectorBase:AMEC002092"/>
<evidence type="ECO:0000256" key="9">
    <source>
        <dbReference type="ARBA" id="ARBA00058677"/>
    </source>
</evidence>
<dbReference type="Pfam" id="PF26583">
    <property type="entry name" value="Spectrin_YLPM1"/>
    <property type="match status" value="1"/>
</dbReference>
<accession>A0A182TGW2</accession>
<dbReference type="InterPro" id="IPR026314">
    <property type="entry name" value="YLP_motif_con_p1"/>
</dbReference>
<feature type="region of interest" description="Disordered" evidence="13">
    <location>
        <begin position="177"/>
        <end position="343"/>
    </location>
</feature>
<evidence type="ECO:0000256" key="11">
    <source>
        <dbReference type="ARBA" id="ARBA00068971"/>
    </source>
</evidence>
<evidence type="ECO:0000256" key="3">
    <source>
        <dbReference type="ARBA" id="ARBA00022491"/>
    </source>
</evidence>
<dbReference type="InterPro" id="IPR027417">
    <property type="entry name" value="P-loop_NTPase"/>
</dbReference>
<dbReference type="PANTHER" id="PTHR13413:SF0">
    <property type="entry name" value="YLP MOTIF-CONTAINING PROTEIN 1"/>
    <property type="match status" value="1"/>
</dbReference>
<feature type="compositionally biased region" description="Acidic residues" evidence="13">
    <location>
        <begin position="717"/>
        <end position="729"/>
    </location>
</feature>
<evidence type="ECO:0000256" key="7">
    <source>
        <dbReference type="ARBA" id="ARBA00023163"/>
    </source>
</evidence>
<sequence length="1107" mass="124834">MPPPAMNTQYPPPLPTTHTMPPAVPLPGYGAVNTDQYNQWQWQQYQQQYAQWYAMYGEKYAQQTGNALPPVAAPMPQSVPNVLANPYVAAPLPLGPAFGSMSMVAPPPPSEPHPDELRMGRITEKPPPPEEKSPEEIAFDEQFRKWEQEFETWKRTNINHPDKAAYREYEQKYEEQRKKLLDHREQLRRRKRAHSVASQPPHSSALSISLQKPPPPPPQPAQPPPQPPSEPPQPSQPPRPAGQEPTNCTSNATPASTGGMAEENTHQAGSDAANSMHLHNLFSSPSKAGRDGGIPGLDLIDETPQPVPKKAKLDENVIDLSNEEEESKEPKPKETKPSPDNMISTLLNDPNVNALLQLVGKTISANGAGGSSSGANAPNPLVAALAQLTTNHPEYEIDPELGRPVAVPKPEWMTEEEYQEIYDRYEHVQSFDERKNKMLLAIQVLKTSKLRAGMLLEPPLDKVNRVPVAMPKPLPPVKAPIKSEPVDDYFQPQQVFDYSNCRNTRPVASQQLPTGRVIDYGHRGVNQYTANNNRLNNNSRRDEFRGMNNNARGANENGFGTNTQRFDYNHSRVANAPPTTAPLQQNQQWPLSNQSAAQDRSVTGLERLAQMHLNPNPEESNPNYPSKFLLMNDNRPNCLSTKRGKRPSSIRKQKLKQLQQQQQQQQQQEQQQQQQQPQLDQQQQPEPKAAQPEPAQPEPMPSPMVCKQEPEMHLEDLSSDEDGLPDGDDGFAYQSNDECVKPPIKQELSDDRPESPVSSLSSQNLSPVQMIDIEDLLLPPGRYQRPLRICFLIRGLPGSGKSHLARLIKNKEQSFGQSPRVLSLDDYFLIDKEEEEKDPVTGRITKLTRSLYEFDAEMEDVYVQNLLKAFKRTISERLFDFVIVDCCNHRLETYCEFHNYARSNGFKVYTCTMQTDVEDCARQNIHNRTEAEIQAYADNWAMAPDDHVQINFNSLLEPELQEETDTMVADMELVGADEEEPYGVDDQGLLEQISTSHDDSNDSFADARLDGTSKPLKRPPTLEDYLQLDDVNADEQQEDECQDGFSKSGGKKKRVRWADVEERKAQEKMRQLGFVVGVTDWRRMMDPSEGSSALTQTKYIERVKKQS</sequence>
<dbReference type="EnsemblMetazoa" id="AMEC002092-RA">
    <property type="protein sequence ID" value="AMEC002092-PA"/>
    <property type="gene ID" value="AMEC002092"/>
</dbReference>
<dbReference type="GO" id="GO:0016607">
    <property type="term" value="C:nuclear speck"/>
    <property type="evidence" value="ECO:0007669"/>
    <property type="project" value="UniProtKB-SubCell"/>
</dbReference>
<evidence type="ECO:0000259" key="14">
    <source>
        <dbReference type="Pfam" id="PF26583"/>
    </source>
</evidence>
<reference evidence="16" key="1">
    <citation type="submission" date="2014-01" db="EMBL/GenBank/DDBJ databases">
        <title>The Genome Sequence of Anopheles melas CM1001059_A (V2).</title>
        <authorList>
            <consortium name="The Broad Institute Genomics Platform"/>
            <person name="Neafsey D.E."/>
            <person name="Besansky N."/>
            <person name="Howell P."/>
            <person name="Walton C."/>
            <person name="Young S.K."/>
            <person name="Zeng Q."/>
            <person name="Gargeya S."/>
            <person name="Fitzgerald M."/>
            <person name="Haas B."/>
            <person name="Abouelleil A."/>
            <person name="Allen A.W."/>
            <person name="Alvarado L."/>
            <person name="Arachchi H.M."/>
            <person name="Berlin A.M."/>
            <person name="Chapman S.B."/>
            <person name="Gainer-Dewar J."/>
            <person name="Goldberg J."/>
            <person name="Griggs A."/>
            <person name="Gujja S."/>
            <person name="Hansen M."/>
            <person name="Howarth C."/>
            <person name="Imamovic A."/>
            <person name="Ireland A."/>
            <person name="Larimer J."/>
            <person name="McCowan C."/>
            <person name="Murphy C."/>
            <person name="Pearson M."/>
            <person name="Poon T.W."/>
            <person name="Priest M."/>
            <person name="Roberts A."/>
            <person name="Saif S."/>
            <person name="Shea T."/>
            <person name="Sisk P."/>
            <person name="Sykes S."/>
            <person name="Wortman J."/>
            <person name="Nusbaum C."/>
            <person name="Birren B."/>
        </authorList>
    </citation>
    <scope>NUCLEOTIDE SEQUENCE [LARGE SCALE GENOMIC DNA]</scope>
    <source>
        <strain evidence="16">CM1001059</strain>
    </source>
</reference>
<feature type="compositionally biased region" description="Basic and acidic residues" evidence="13">
    <location>
        <begin position="996"/>
        <end position="1011"/>
    </location>
</feature>
<feature type="region of interest" description="Disordered" evidence="13">
    <location>
        <begin position="613"/>
        <end position="763"/>
    </location>
</feature>
<feature type="compositionally biased region" description="Basic residues" evidence="13">
    <location>
        <begin position="642"/>
        <end position="655"/>
    </location>
</feature>
<reference evidence="15" key="2">
    <citation type="submission" date="2020-05" db="UniProtKB">
        <authorList>
            <consortium name="EnsemblMetazoa"/>
        </authorList>
    </citation>
    <scope>IDENTIFICATION</scope>
    <source>
        <strain evidence="15">CM1001059</strain>
    </source>
</reference>
<feature type="region of interest" description="Disordered" evidence="13">
    <location>
        <begin position="1"/>
        <end position="22"/>
    </location>
</feature>
<comment type="subcellular location">
    <subcellularLocation>
        <location evidence="1">Nucleus speckle</location>
    </subcellularLocation>
</comment>
<evidence type="ECO:0000256" key="10">
    <source>
        <dbReference type="ARBA" id="ARBA00065932"/>
    </source>
</evidence>
<feature type="domain" description="YLPM1-like spectrin repeat" evidence="14">
    <location>
        <begin position="135"/>
        <end position="199"/>
    </location>
</feature>
<dbReference type="Proteomes" id="UP000075902">
    <property type="component" value="Unassembled WGS sequence"/>
</dbReference>
<proteinExistence type="predicted"/>
<dbReference type="FunFam" id="3.40.50.300:FF:000399">
    <property type="entry name" value="YLP motif containing 1"/>
    <property type="match status" value="1"/>
</dbReference>
<dbReference type="STRING" id="34690.A0A182TGW2"/>
<comment type="subunit">
    <text evidence="10">Interacts with PPP1CA and NCOA5. Forms a complex with ILF2, ILF3, KHDRBS1, RBMX, NCOA5 and PPP1CA.</text>
</comment>
<dbReference type="Gene3D" id="3.40.50.300">
    <property type="entry name" value="P-loop containing nucleotide triphosphate hydrolases"/>
    <property type="match status" value="1"/>
</dbReference>
<dbReference type="GO" id="GO:0032204">
    <property type="term" value="P:regulation of telomere maintenance"/>
    <property type="evidence" value="ECO:0007669"/>
    <property type="project" value="TreeGrafter"/>
</dbReference>
<keyword evidence="3" id="KW-0678">Repressor</keyword>
<keyword evidence="8" id="KW-0539">Nucleus</keyword>
<dbReference type="SUPFAM" id="SSF52540">
    <property type="entry name" value="P-loop containing nucleoside triphosphate hydrolases"/>
    <property type="match status" value="1"/>
</dbReference>
<evidence type="ECO:0000313" key="15">
    <source>
        <dbReference type="EnsemblMetazoa" id="AMEC002092-PA"/>
    </source>
</evidence>
<evidence type="ECO:0000256" key="12">
    <source>
        <dbReference type="ARBA" id="ARBA00083294"/>
    </source>
</evidence>
<dbReference type="AlphaFoldDB" id="A0A182TGW2"/>
<name>A0A182TGW2_9DIPT</name>
<evidence type="ECO:0000256" key="6">
    <source>
        <dbReference type="ARBA" id="ARBA00023015"/>
    </source>
</evidence>
<evidence type="ECO:0000313" key="16">
    <source>
        <dbReference type="Proteomes" id="UP000075902"/>
    </source>
</evidence>
<feature type="compositionally biased region" description="Low complexity" evidence="13">
    <location>
        <begin position="614"/>
        <end position="626"/>
    </location>
</feature>
<keyword evidence="5" id="KW-0832">Ubl conjugation</keyword>